<evidence type="ECO:0000313" key="1">
    <source>
        <dbReference type="EMBL" id="KAL3289873.1"/>
    </source>
</evidence>
<dbReference type="Pfam" id="PF21672">
    <property type="entry name" value="COMM_HN"/>
    <property type="match status" value="1"/>
</dbReference>
<organism evidence="1 2">
    <name type="scientific">Cryptolaemus montrouzieri</name>
    <dbReference type="NCBI Taxonomy" id="559131"/>
    <lineage>
        <taxon>Eukaryota</taxon>
        <taxon>Metazoa</taxon>
        <taxon>Ecdysozoa</taxon>
        <taxon>Arthropoda</taxon>
        <taxon>Hexapoda</taxon>
        <taxon>Insecta</taxon>
        <taxon>Pterygota</taxon>
        <taxon>Neoptera</taxon>
        <taxon>Endopterygota</taxon>
        <taxon>Coleoptera</taxon>
        <taxon>Polyphaga</taxon>
        <taxon>Cucujiformia</taxon>
        <taxon>Coccinelloidea</taxon>
        <taxon>Coccinellidae</taxon>
        <taxon>Scymninae</taxon>
        <taxon>Scymnini</taxon>
        <taxon>Cryptolaemus</taxon>
    </lineage>
</organism>
<reference evidence="1 2" key="1">
    <citation type="journal article" date="2021" name="BMC Biol.">
        <title>Horizontally acquired antibacterial genes associated with adaptive radiation of ladybird beetles.</title>
        <authorList>
            <person name="Li H.S."/>
            <person name="Tang X.F."/>
            <person name="Huang Y.H."/>
            <person name="Xu Z.Y."/>
            <person name="Chen M.L."/>
            <person name="Du X.Y."/>
            <person name="Qiu B.Y."/>
            <person name="Chen P.T."/>
            <person name="Zhang W."/>
            <person name="Slipinski A."/>
            <person name="Escalona H.E."/>
            <person name="Waterhouse R.M."/>
            <person name="Zwick A."/>
            <person name="Pang H."/>
        </authorList>
    </citation>
    <scope>NUCLEOTIDE SEQUENCE [LARGE SCALE GENOMIC DNA]</scope>
    <source>
        <strain evidence="1">SYSU2018</strain>
    </source>
</reference>
<protein>
    <recommendedName>
        <fullName evidence="3">COMM domain-containing protein 4</fullName>
    </recommendedName>
</protein>
<proteinExistence type="predicted"/>
<keyword evidence="2" id="KW-1185">Reference proteome</keyword>
<dbReference type="InterPro" id="IPR047155">
    <property type="entry name" value="COMMD4/6/7/8"/>
</dbReference>
<dbReference type="EMBL" id="JABFTP020000186">
    <property type="protein sequence ID" value="KAL3289873.1"/>
    <property type="molecule type" value="Genomic_DNA"/>
</dbReference>
<accession>A0ABD2PFU7</accession>
<dbReference type="Proteomes" id="UP001516400">
    <property type="component" value="Unassembled WGS sequence"/>
</dbReference>
<evidence type="ECO:0000313" key="2">
    <source>
        <dbReference type="Proteomes" id="UP001516400"/>
    </source>
</evidence>
<dbReference type="AlphaFoldDB" id="A0ABD2PFU7"/>
<dbReference type="PANTHER" id="PTHR16231">
    <property type="entry name" value="COMM DOMAIN-CONTAINING PROTEIN 4-8 FAMILY MEMBER"/>
    <property type="match status" value="1"/>
</dbReference>
<dbReference type="PANTHER" id="PTHR16231:SF4">
    <property type="entry name" value="COMM DOMAIN-CONTAINING PROTEIN 4"/>
    <property type="match status" value="1"/>
</dbReference>
<evidence type="ECO:0008006" key="3">
    <source>
        <dbReference type="Google" id="ProtNLM"/>
    </source>
</evidence>
<comment type="caution">
    <text evidence="1">The sequence shown here is derived from an EMBL/GenBank/DDBJ whole genome shotgun (WGS) entry which is preliminary data.</text>
</comment>
<name>A0ABD2PFU7_9CUCU</name>
<sequence>MKFRFCGNSDCPDWVLAVINTLSKLSSVKLKLLTQIVVEGIIDPPLNMEKALKLFSESKLDSNLDLKACISCLRYIVVSTARFVCETTALQSELQQLGLPREHSSAIKKVIDDKQNVIIKKLESSSLKVNALESLTVKVNKESDCALLDIKVNGKINQVTVTSHTVDILLKNLRELRPKMEELKGYKYKST</sequence>
<gene>
    <name evidence="1" type="ORF">HHI36_023263</name>
</gene>